<keyword evidence="1" id="KW-0472">Membrane</keyword>
<dbReference type="Proteomes" id="UP000181901">
    <property type="component" value="Unassembled WGS sequence"/>
</dbReference>
<evidence type="ECO:0000313" key="3">
    <source>
        <dbReference type="Proteomes" id="UP000181901"/>
    </source>
</evidence>
<feature type="transmembrane region" description="Helical" evidence="1">
    <location>
        <begin position="452"/>
        <end position="471"/>
    </location>
</feature>
<proteinExistence type="predicted"/>
<feature type="transmembrane region" description="Helical" evidence="1">
    <location>
        <begin position="220"/>
        <end position="241"/>
    </location>
</feature>
<sequence length="496" mass="55482">MHSADLNIDNHQKITPLYYSIILICIVWNALLITNGTLNFFGLEKFGLVYNDFFLSLWDGRLDLTPAVIGDEGFYALDGRVYTYFGFFPALLRLPFHFFVDLATVPVSRVIVFASSIGIAAISQSILHTVMRHASKGYGWSGKLYLSSTLLIWLASPTLILCANGSVYHEPIALGLLGVMLFAWIVLRGMLVRSESAPGNMTALAIIAGIMLHTRPTMAIALYFGVTLFCLLHAYQGYVRFRTEHGPLKSAVRAIFAPKTVVAPMLILFAFGCLLLFLNWVKWGAPFDPAPLERYGFILNGEGLSGRHLAVKQHGRFSIRRIIPGAIFHLTGVGMGGYAHSVYDRLTGLFGTGTMRLEDPAPLLLMWSPWFFAALFTFGKGRKEFTKQPETISYFILATTLLIPMLLMFSYPTITVRYKAEFWPFLFLGLCVLFAAKGRVSPTQLHGGFIRFFAWWSVFSACVSMAESVAYRTAWVSHSSDSWVMDLVLHKIRTII</sequence>
<feature type="transmembrane region" description="Helical" evidence="1">
    <location>
        <begin position="422"/>
        <end position="440"/>
    </location>
</feature>
<feature type="transmembrane region" description="Helical" evidence="1">
    <location>
        <begin position="361"/>
        <end position="379"/>
    </location>
</feature>
<feature type="transmembrane region" description="Helical" evidence="1">
    <location>
        <begin position="17"/>
        <end position="41"/>
    </location>
</feature>
<dbReference type="OrthoDB" id="7842542at2"/>
<evidence type="ECO:0000313" key="2">
    <source>
        <dbReference type="EMBL" id="OIQ48909.1"/>
    </source>
</evidence>
<keyword evidence="3" id="KW-1185">Reference proteome</keyword>
<organism evidence="2 3">
    <name type="scientific">Pseudodesulfovibrio hydrargyri</name>
    <dbReference type="NCBI Taxonomy" id="2125990"/>
    <lineage>
        <taxon>Bacteria</taxon>
        <taxon>Pseudomonadati</taxon>
        <taxon>Thermodesulfobacteriota</taxon>
        <taxon>Desulfovibrionia</taxon>
        <taxon>Desulfovibrionales</taxon>
        <taxon>Desulfovibrionaceae</taxon>
    </lineage>
</organism>
<dbReference type="RefSeq" id="WP_071547336.1">
    <property type="nucleotide sequence ID" value="NZ_LKAQ01000005.1"/>
</dbReference>
<feature type="transmembrane region" description="Helical" evidence="1">
    <location>
        <begin position="261"/>
        <end position="281"/>
    </location>
</feature>
<feature type="transmembrane region" description="Helical" evidence="1">
    <location>
        <begin position="81"/>
        <end position="100"/>
    </location>
</feature>
<feature type="transmembrane region" description="Helical" evidence="1">
    <location>
        <begin position="172"/>
        <end position="191"/>
    </location>
</feature>
<keyword evidence="1" id="KW-1133">Transmembrane helix</keyword>
<feature type="transmembrane region" description="Helical" evidence="1">
    <location>
        <begin position="106"/>
        <end position="123"/>
    </location>
</feature>
<accession>A0A1J5MQL3</accession>
<name>A0A1J5MQL3_9BACT</name>
<reference evidence="2 3" key="1">
    <citation type="submission" date="2015-09" db="EMBL/GenBank/DDBJ databases">
        <title>Genome of Desulfovibrio dechloracetivorans BerOc1, a mercury methylating strain isolated from highly hydrocarbons and metals contaminated coastal sediments.</title>
        <authorList>
            <person name="Goni Urriza M."/>
            <person name="Gassie C."/>
            <person name="Bouchez O."/>
            <person name="Klopp C."/>
            <person name="Ranchou-Peyruse A."/>
            <person name="Remy G."/>
        </authorList>
    </citation>
    <scope>NUCLEOTIDE SEQUENCE [LARGE SCALE GENOMIC DNA]</scope>
    <source>
        <strain evidence="2 3">BerOc1</strain>
    </source>
</reference>
<feature type="transmembrane region" description="Helical" evidence="1">
    <location>
        <begin position="144"/>
        <end position="166"/>
    </location>
</feature>
<feature type="transmembrane region" description="Helical" evidence="1">
    <location>
        <begin position="391"/>
        <end position="410"/>
    </location>
</feature>
<protein>
    <recommendedName>
        <fullName evidence="4">Glycosyltransferase RgtA/B/C/D-like domain-containing protein</fullName>
    </recommendedName>
</protein>
<dbReference type="EMBL" id="LKAQ01000005">
    <property type="protein sequence ID" value="OIQ48909.1"/>
    <property type="molecule type" value="Genomic_DNA"/>
</dbReference>
<keyword evidence="1" id="KW-0812">Transmembrane</keyword>
<gene>
    <name evidence="2" type="ORF">BerOc1_03662</name>
</gene>
<evidence type="ECO:0000256" key="1">
    <source>
        <dbReference type="SAM" id="Phobius"/>
    </source>
</evidence>
<evidence type="ECO:0008006" key="4">
    <source>
        <dbReference type="Google" id="ProtNLM"/>
    </source>
</evidence>
<dbReference type="AlphaFoldDB" id="A0A1J5MQL3"/>
<comment type="caution">
    <text evidence="2">The sequence shown here is derived from an EMBL/GenBank/DDBJ whole genome shotgun (WGS) entry which is preliminary data.</text>
</comment>